<evidence type="ECO:0000313" key="2">
    <source>
        <dbReference type="EMBL" id="KAK4473825.1"/>
    </source>
</evidence>
<protein>
    <submittedName>
        <fullName evidence="2">Uncharacterized protein</fullName>
    </submittedName>
</protein>
<keyword evidence="3" id="KW-1185">Reference proteome</keyword>
<dbReference type="Proteomes" id="UP001292079">
    <property type="component" value="Unassembled WGS sequence"/>
</dbReference>
<keyword evidence="1" id="KW-0472">Membrane</keyword>
<organism evidence="2 3">
    <name type="scientific">Schistosoma mekongi</name>
    <name type="common">Parasitic worm</name>
    <dbReference type="NCBI Taxonomy" id="38744"/>
    <lineage>
        <taxon>Eukaryota</taxon>
        <taxon>Metazoa</taxon>
        <taxon>Spiralia</taxon>
        <taxon>Lophotrochozoa</taxon>
        <taxon>Platyhelminthes</taxon>
        <taxon>Trematoda</taxon>
        <taxon>Digenea</taxon>
        <taxon>Strigeidida</taxon>
        <taxon>Schistosomatoidea</taxon>
        <taxon>Schistosomatidae</taxon>
        <taxon>Schistosoma</taxon>
    </lineage>
</organism>
<dbReference type="InterPro" id="IPR035979">
    <property type="entry name" value="RBD_domain_sf"/>
</dbReference>
<accession>A0AAE1ZGS6</accession>
<proteinExistence type="predicted"/>
<reference evidence="2" key="2">
    <citation type="journal article" date="2023" name="Infect Dis Poverty">
        <title>Chromosome-scale genome of the human blood fluke Schistosoma mekongi and its implications for public health.</title>
        <authorList>
            <person name="Zhou M."/>
            <person name="Xu L."/>
            <person name="Xu D."/>
            <person name="Chen W."/>
            <person name="Khan J."/>
            <person name="Hu Y."/>
            <person name="Huang H."/>
            <person name="Wei H."/>
            <person name="Zhang Y."/>
            <person name="Chusongsang P."/>
            <person name="Tanasarnprasert K."/>
            <person name="Hu X."/>
            <person name="Limpanont Y."/>
            <person name="Lv Z."/>
        </authorList>
    </citation>
    <scope>NUCLEOTIDE SEQUENCE</scope>
    <source>
        <strain evidence="2">LV_2022a</strain>
    </source>
</reference>
<evidence type="ECO:0000256" key="1">
    <source>
        <dbReference type="SAM" id="Phobius"/>
    </source>
</evidence>
<reference evidence="2" key="1">
    <citation type="submission" date="2022-04" db="EMBL/GenBank/DDBJ databases">
        <authorList>
            <person name="Xu L."/>
            <person name="Lv Z."/>
        </authorList>
    </citation>
    <scope>NUCLEOTIDE SEQUENCE</scope>
    <source>
        <strain evidence="2">LV_2022a</strain>
    </source>
</reference>
<keyword evidence="1" id="KW-0812">Transmembrane</keyword>
<evidence type="ECO:0000313" key="3">
    <source>
        <dbReference type="Proteomes" id="UP001292079"/>
    </source>
</evidence>
<dbReference type="AlphaFoldDB" id="A0AAE1ZGS6"/>
<keyword evidence="1" id="KW-1133">Transmembrane helix</keyword>
<name>A0AAE1ZGS6_SCHME</name>
<gene>
    <name evidence="2" type="ORF">MN116_003158</name>
</gene>
<comment type="caution">
    <text evidence="2">The sequence shown here is derived from an EMBL/GenBank/DDBJ whole genome shotgun (WGS) entry which is preliminary data.</text>
</comment>
<dbReference type="EMBL" id="JALJAT010000002">
    <property type="protein sequence ID" value="KAK4473825.1"/>
    <property type="molecule type" value="Genomic_DNA"/>
</dbReference>
<dbReference type="GO" id="GO:0003676">
    <property type="term" value="F:nucleic acid binding"/>
    <property type="evidence" value="ECO:0007669"/>
    <property type="project" value="InterPro"/>
</dbReference>
<sequence length="166" mass="19756">MNYLWIGMHLLYYRFIFLIPVAIPVSLEKSVIHFMYAKKLGKKSVLIYNVHPLMDAKSLFSFFKLFGEITSLRYSPPEAQSVFEFKKSEGVEKILTSPMNKTYEFNLTNIDIPERYLNRNPEWIIDYQKCKSESEAILQNYFRKRMEFSKKPDEDGWITVKKGMRL</sequence>
<feature type="transmembrane region" description="Helical" evidence="1">
    <location>
        <begin position="12"/>
        <end position="36"/>
    </location>
</feature>
<dbReference type="SUPFAM" id="SSF54928">
    <property type="entry name" value="RNA-binding domain, RBD"/>
    <property type="match status" value="1"/>
</dbReference>